<dbReference type="AlphaFoldDB" id="A0A1P8UTK6"/>
<evidence type="ECO:0000313" key="1">
    <source>
        <dbReference type="EMBL" id="APZ52739.1"/>
    </source>
</evidence>
<name>A0A1P8UTK6_9RHOB</name>
<keyword evidence="2" id="KW-1185">Reference proteome</keyword>
<proteinExistence type="predicted"/>
<dbReference type="KEGG" id="paby:Ga0080574_TMP2405"/>
<dbReference type="STRING" id="1250539.Ga0080574_TMP2405"/>
<reference evidence="1 2" key="1">
    <citation type="submission" date="2016-04" db="EMBL/GenBank/DDBJ databases">
        <title>Deep-sea bacteria in the southern Pacific.</title>
        <authorList>
            <person name="Tang K."/>
        </authorList>
    </citation>
    <scope>NUCLEOTIDE SEQUENCE [LARGE SCALE GENOMIC DNA]</scope>
    <source>
        <strain evidence="1 2">JLT2014</strain>
    </source>
</reference>
<dbReference type="EMBL" id="CP015093">
    <property type="protein sequence ID" value="APZ52739.1"/>
    <property type="molecule type" value="Genomic_DNA"/>
</dbReference>
<accession>A0A1P8UTK6</accession>
<gene>
    <name evidence="1" type="ORF">Ga0080574_TMP2405</name>
</gene>
<sequence>MSGKCCYLRSSEILWYLPTHSSNRCCTRTHSLDFGRREESSITSFSSRPKTV</sequence>
<protein>
    <submittedName>
        <fullName evidence="1">Uncharacterized protein</fullName>
    </submittedName>
</protein>
<dbReference type="Proteomes" id="UP000187059">
    <property type="component" value="Chromosome"/>
</dbReference>
<evidence type="ECO:0000313" key="2">
    <source>
        <dbReference type="Proteomes" id="UP000187059"/>
    </source>
</evidence>
<organism evidence="1 2">
    <name type="scientific">Salipiger abyssi</name>
    <dbReference type="NCBI Taxonomy" id="1250539"/>
    <lineage>
        <taxon>Bacteria</taxon>
        <taxon>Pseudomonadati</taxon>
        <taxon>Pseudomonadota</taxon>
        <taxon>Alphaproteobacteria</taxon>
        <taxon>Rhodobacterales</taxon>
        <taxon>Roseobacteraceae</taxon>
        <taxon>Salipiger</taxon>
    </lineage>
</organism>